<comment type="caution">
    <text evidence="2">The sequence shown here is derived from an EMBL/GenBank/DDBJ whole genome shotgun (WGS) entry which is preliminary data.</text>
</comment>
<feature type="compositionally biased region" description="Polar residues" evidence="1">
    <location>
        <begin position="293"/>
        <end position="307"/>
    </location>
</feature>
<dbReference type="PANTHER" id="PTHR10039:SF14">
    <property type="entry name" value="NACHT DOMAIN-CONTAINING PROTEIN"/>
    <property type="match status" value="1"/>
</dbReference>
<dbReference type="AlphaFoldDB" id="A0AAN7AQE3"/>
<dbReference type="PANTHER" id="PTHR10039">
    <property type="entry name" value="AMELOGENIN"/>
    <property type="match status" value="1"/>
</dbReference>
<sequence length="1162" mass="129553">MLEDPNLKVTYLVIDALDECVTDLPKLLDFIVRISPGRVKWLLSSRNEVLIEGKLKPDVGRTRLSLELKANAIQVSHAIHAYIDDKLSGLASLQDDASLKNQVRDILHQKANGTFLWVALVIQELSKDDVESWHALQIVEELPWPNQIALDDSRSVNSDISDNPTVFSTVGSEYSATTARSLVAHQDAAQVLASALSEDRKLASLYSQAMTKLSKDRFTLNHDLLLKMYLSDLRKEAMNTSDQFRQAIRFLRLQSQREATTLKIWEIFSGPSAPLPPTNQPNQSRVEHKTLKPQGSSQISAPKQDVSTDVDEDEFGDSDGENEKDQPVDPSEQIESLVRLFTEGSALETFKSSFESFLNPPSTVEEALLAKNARVLGRFLRGHFDEVILGYPWVQELRDIGFSNEKIASILLEQKLDSPWIFFKPRDVEAAAIDVNKHIPDCVHRFVDTCDLPANSLSTNDGNSLADSQSIDGQRQMERLVQELCGLAGIAPVSRHQDSWNGSANFLGTENSETLEALISYSSPNETRDTSVLIARTLRALRQLCLALGNVQRAGLCCNSFTMLYKPGGGDQSVIAMKKIHFASIESLYLSLDSIGSFETLKLQRGECHTLATALSDILQPFVGSENWQQADSSTELLHYTALATQALCLAFISYSQGHAGVLELFFLDAPVRKVTLCGASLGVADIHGAIEAQLSNLSCVGDMLDSPVMCFTWVPPGTIPHGHVTNPLLRYDLLASAEDLIDTWGPGKLLLAANGPQILGIHLGGGLISSPIIEHNDFSNFHWCPYGSFKHDTNLREFHPRELIQVATMVTVNCECIRDENEWWDKSRESFHDLGTRVSHWAQAERQVGSQVGVSNAPVLFQANVTWRKFPGRTLKQEKLDPANDTGKLVLFLEDPFGVQVSLCTGVCRRVTIREMLADLLPVFASSSIDPNHRSYWTTLVCTHNILEFLRQEPTSVKDWLLALPSSSLRVYVMKLIRDILIMLKHTGVDPKGKYLLIAWPHETDLDRCFRIPCQGKSSWLGFLADSRDCATFAYITTKCLETGNIKCSGSTTSWGNVVPVLETAVLRFAAVAASELSNTAAVIEHRKVYYFEKMDGLFYVEAERLLGAEPIKLVLCRSLSPSKVGARIKEYVRNEERIWLRERRAREHKFAEEVFVCTRT</sequence>
<gene>
    <name evidence="2" type="ORF">QBC40DRAFT_353104</name>
</gene>
<accession>A0AAN7AQE3</accession>
<evidence type="ECO:0008006" key="4">
    <source>
        <dbReference type="Google" id="ProtNLM"/>
    </source>
</evidence>
<dbReference type="Proteomes" id="UP001303160">
    <property type="component" value="Unassembled WGS sequence"/>
</dbReference>
<protein>
    <recommendedName>
        <fullName evidence="4">NACHT domain-containing protein</fullName>
    </recommendedName>
</protein>
<evidence type="ECO:0000313" key="3">
    <source>
        <dbReference type="Proteomes" id="UP001303160"/>
    </source>
</evidence>
<evidence type="ECO:0000256" key="1">
    <source>
        <dbReference type="SAM" id="MobiDB-lite"/>
    </source>
</evidence>
<keyword evidence="3" id="KW-1185">Reference proteome</keyword>
<proteinExistence type="predicted"/>
<feature type="compositionally biased region" description="Acidic residues" evidence="1">
    <location>
        <begin position="308"/>
        <end position="320"/>
    </location>
</feature>
<organism evidence="2 3">
    <name type="scientific">Triangularia verruculosa</name>
    <dbReference type="NCBI Taxonomy" id="2587418"/>
    <lineage>
        <taxon>Eukaryota</taxon>
        <taxon>Fungi</taxon>
        <taxon>Dikarya</taxon>
        <taxon>Ascomycota</taxon>
        <taxon>Pezizomycotina</taxon>
        <taxon>Sordariomycetes</taxon>
        <taxon>Sordariomycetidae</taxon>
        <taxon>Sordariales</taxon>
        <taxon>Podosporaceae</taxon>
        <taxon>Triangularia</taxon>
    </lineage>
</organism>
<feature type="region of interest" description="Disordered" evidence="1">
    <location>
        <begin position="270"/>
        <end position="332"/>
    </location>
</feature>
<reference evidence="2" key="1">
    <citation type="journal article" date="2023" name="Mol. Phylogenet. Evol.">
        <title>Genome-scale phylogeny and comparative genomics of the fungal order Sordariales.</title>
        <authorList>
            <person name="Hensen N."/>
            <person name="Bonometti L."/>
            <person name="Westerberg I."/>
            <person name="Brannstrom I.O."/>
            <person name="Guillou S."/>
            <person name="Cros-Aarteil S."/>
            <person name="Calhoun S."/>
            <person name="Haridas S."/>
            <person name="Kuo A."/>
            <person name="Mondo S."/>
            <person name="Pangilinan J."/>
            <person name="Riley R."/>
            <person name="LaButti K."/>
            <person name="Andreopoulos B."/>
            <person name="Lipzen A."/>
            <person name="Chen C."/>
            <person name="Yan M."/>
            <person name="Daum C."/>
            <person name="Ng V."/>
            <person name="Clum A."/>
            <person name="Steindorff A."/>
            <person name="Ohm R.A."/>
            <person name="Martin F."/>
            <person name="Silar P."/>
            <person name="Natvig D.O."/>
            <person name="Lalanne C."/>
            <person name="Gautier V."/>
            <person name="Ament-Velasquez S.L."/>
            <person name="Kruys A."/>
            <person name="Hutchinson M.I."/>
            <person name="Powell A.J."/>
            <person name="Barry K."/>
            <person name="Miller A.N."/>
            <person name="Grigoriev I.V."/>
            <person name="Debuchy R."/>
            <person name="Gladieux P."/>
            <person name="Hiltunen Thoren M."/>
            <person name="Johannesson H."/>
        </authorList>
    </citation>
    <scope>NUCLEOTIDE SEQUENCE</scope>
    <source>
        <strain evidence="2">CBS 315.58</strain>
    </source>
</reference>
<dbReference type="EMBL" id="MU864046">
    <property type="protein sequence ID" value="KAK4194662.1"/>
    <property type="molecule type" value="Genomic_DNA"/>
</dbReference>
<reference evidence="2" key="2">
    <citation type="submission" date="2023-05" db="EMBL/GenBank/DDBJ databases">
        <authorList>
            <consortium name="Lawrence Berkeley National Laboratory"/>
            <person name="Steindorff A."/>
            <person name="Hensen N."/>
            <person name="Bonometti L."/>
            <person name="Westerberg I."/>
            <person name="Brannstrom I.O."/>
            <person name="Guillou S."/>
            <person name="Cros-Aarteil S."/>
            <person name="Calhoun S."/>
            <person name="Haridas S."/>
            <person name="Kuo A."/>
            <person name="Mondo S."/>
            <person name="Pangilinan J."/>
            <person name="Riley R."/>
            <person name="Labutti K."/>
            <person name="Andreopoulos B."/>
            <person name="Lipzen A."/>
            <person name="Chen C."/>
            <person name="Yanf M."/>
            <person name="Daum C."/>
            <person name="Ng V."/>
            <person name="Clum A."/>
            <person name="Ohm R."/>
            <person name="Martin F."/>
            <person name="Silar P."/>
            <person name="Natvig D."/>
            <person name="Lalanne C."/>
            <person name="Gautier V."/>
            <person name="Ament-Velasquez S.L."/>
            <person name="Kruys A."/>
            <person name="Hutchinson M.I."/>
            <person name="Powell A.J."/>
            <person name="Barry K."/>
            <person name="Miller A.N."/>
            <person name="Grigoriev I.V."/>
            <person name="Debuchy R."/>
            <person name="Gladieux P."/>
            <person name="Thoren M.H."/>
            <person name="Johannesson H."/>
        </authorList>
    </citation>
    <scope>NUCLEOTIDE SEQUENCE</scope>
    <source>
        <strain evidence="2">CBS 315.58</strain>
    </source>
</reference>
<evidence type="ECO:0000313" key="2">
    <source>
        <dbReference type="EMBL" id="KAK4194662.1"/>
    </source>
</evidence>
<name>A0AAN7AQE3_9PEZI</name>